<dbReference type="KEGG" id="nao:Y958_11575"/>
<dbReference type="AlphaFoldDB" id="A0A248JRS6"/>
<dbReference type="EMBL" id="CP022110">
    <property type="protein sequence ID" value="ASG21395.1"/>
    <property type="molecule type" value="Genomic_DNA"/>
</dbReference>
<accession>A0A248JRS6</accession>
<protein>
    <submittedName>
        <fullName evidence="1">Uncharacterized protein</fullName>
    </submittedName>
</protein>
<evidence type="ECO:0000313" key="2">
    <source>
        <dbReference type="Proteomes" id="UP000197153"/>
    </source>
</evidence>
<name>A0A248JRS6_9PROT</name>
<reference evidence="1 2" key="1">
    <citation type="submission" date="2017-06" db="EMBL/GenBank/DDBJ databases">
        <title>Complete genome sequence of Nitrospirillum amazonense strain CBAmC, an endophytic nitrogen-fixing and plant growth-promoting bacterium, isolated from sugarcane.</title>
        <authorList>
            <person name="Schwab S."/>
            <person name="dos Santos Teixeira K.R."/>
            <person name="Simoes Araujo J.L."/>
            <person name="Soares Vidal M."/>
            <person name="Borges de Freitas H.R."/>
            <person name="Rivello Crivelaro A.L."/>
            <person name="Bueno de Camargo Nunes A."/>
            <person name="dos Santos C.M."/>
            <person name="Palmeira da Silva Rosa D."/>
            <person name="da Silva Padilha D."/>
            <person name="da Silva E."/>
            <person name="Araujo Terra L."/>
            <person name="Soares Mendes V."/>
            <person name="Farinelli L."/>
            <person name="Magalhaes Cruz L."/>
            <person name="Baldani J.I."/>
        </authorList>
    </citation>
    <scope>NUCLEOTIDE SEQUENCE [LARGE SCALE GENOMIC DNA]</scope>
    <source>
        <strain evidence="1 2">CBAmC</strain>
    </source>
</reference>
<keyword evidence="2" id="KW-1185">Reference proteome</keyword>
<evidence type="ECO:0000313" key="1">
    <source>
        <dbReference type="EMBL" id="ASG21395.1"/>
    </source>
</evidence>
<dbReference type="RefSeq" id="WP_088872099.1">
    <property type="nucleotide sequence ID" value="NZ_CP022110.1"/>
</dbReference>
<sequence>MSPPLMDMSLEGLALDIRSTLAVWVAEGLSYAEMCAVLAVQPRAGLDTMGHLASVMTCGLLLGSKRSNAPGLVPDG</sequence>
<proteinExistence type="predicted"/>
<dbReference type="Proteomes" id="UP000197153">
    <property type="component" value="Chromosome 1"/>
</dbReference>
<organism evidence="1 2">
    <name type="scientific">Nitrospirillum viridazoti CBAmc</name>
    <dbReference type="NCBI Taxonomy" id="1441467"/>
    <lineage>
        <taxon>Bacteria</taxon>
        <taxon>Pseudomonadati</taxon>
        <taxon>Pseudomonadota</taxon>
        <taxon>Alphaproteobacteria</taxon>
        <taxon>Rhodospirillales</taxon>
        <taxon>Azospirillaceae</taxon>
        <taxon>Nitrospirillum</taxon>
        <taxon>Nitrospirillum viridazoti</taxon>
    </lineage>
</organism>
<gene>
    <name evidence="1" type="ORF">Y958_11575</name>
</gene>